<evidence type="ECO:0000256" key="1">
    <source>
        <dbReference type="ARBA" id="ARBA00004127"/>
    </source>
</evidence>
<keyword evidence="3 5" id="KW-1133">Transmembrane helix</keyword>
<dbReference type="EMBL" id="LT629711">
    <property type="protein sequence ID" value="SDO89386.1"/>
    <property type="molecule type" value="Genomic_DNA"/>
</dbReference>
<evidence type="ECO:0000313" key="7">
    <source>
        <dbReference type="Proteomes" id="UP000199077"/>
    </source>
</evidence>
<keyword evidence="6" id="KW-0489">Methyltransferase</keyword>
<reference evidence="7" key="1">
    <citation type="submission" date="2016-10" db="EMBL/GenBank/DDBJ databases">
        <authorList>
            <person name="Varghese N."/>
            <person name="Submissions S."/>
        </authorList>
    </citation>
    <scope>NUCLEOTIDE SEQUENCE [LARGE SCALE GENOMIC DNA]</scope>
    <source>
        <strain evidence="7">DSM 22329</strain>
    </source>
</reference>
<dbReference type="GO" id="GO:0012505">
    <property type="term" value="C:endomembrane system"/>
    <property type="evidence" value="ECO:0007669"/>
    <property type="project" value="UniProtKB-SubCell"/>
</dbReference>
<keyword evidence="2 5" id="KW-0812">Transmembrane</keyword>
<dbReference type="AlphaFoldDB" id="A0A1H0NA30"/>
<feature type="transmembrane region" description="Helical" evidence="5">
    <location>
        <begin position="44"/>
        <end position="65"/>
    </location>
</feature>
<keyword evidence="7" id="KW-1185">Reference proteome</keyword>
<name>A0A1H0NA30_9MICO</name>
<dbReference type="InterPro" id="IPR052527">
    <property type="entry name" value="Metal_cation-efflux_comp"/>
</dbReference>
<evidence type="ECO:0000256" key="2">
    <source>
        <dbReference type="ARBA" id="ARBA00022692"/>
    </source>
</evidence>
<sequence>MAVVDAPSFRIWPPVALGVPLAVGLLVSAAAGDPVSIATPATRWIGWAMVVAFVLWNGWTLTYMATRNTAVLPGGASTVVLQSGPFRLSRNPLYVGLVVLDLGWALLADSFWALALVPVGVAALWWGAVRPEERYLAIKFGSEYDAYRARVRRWL</sequence>
<dbReference type="GO" id="GO:0008168">
    <property type="term" value="F:methyltransferase activity"/>
    <property type="evidence" value="ECO:0007669"/>
    <property type="project" value="UniProtKB-KW"/>
</dbReference>
<dbReference type="PANTHER" id="PTHR43847">
    <property type="entry name" value="BLL3993 PROTEIN"/>
    <property type="match status" value="1"/>
</dbReference>
<protein>
    <submittedName>
        <fullName evidence="6">Protein-S-isoprenylcysteine O-methyltransferase Ste14</fullName>
    </submittedName>
</protein>
<evidence type="ECO:0000256" key="4">
    <source>
        <dbReference type="ARBA" id="ARBA00023136"/>
    </source>
</evidence>
<keyword evidence="4 5" id="KW-0472">Membrane</keyword>
<dbReference type="Proteomes" id="UP000199077">
    <property type="component" value="Chromosome I"/>
</dbReference>
<feature type="transmembrane region" description="Helical" evidence="5">
    <location>
        <begin position="110"/>
        <end position="129"/>
    </location>
</feature>
<dbReference type="GO" id="GO:0032259">
    <property type="term" value="P:methylation"/>
    <property type="evidence" value="ECO:0007669"/>
    <property type="project" value="UniProtKB-KW"/>
</dbReference>
<evidence type="ECO:0000256" key="5">
    <source>
        <dbReference type="SAM" id="Phobius"/>
    </source>
</evidence>
<evidence type="ECO:0000313" key="6">
    <source>
        <dbReference type="EMBL" id="SDO89386.1"/>
    </source>
</evidence>
<feature type="transmembrane region" description="Helical" evidence="5">
    <location>
        <begin position="12"/>
        <end position="32"/>
    </location>
</feature>
<dbReference type="PANTHER" id="PTHR43847:SF1">
    <property type="entry name" value="BLL3993 PROTEIN"/>
    <property type="match status" value="1"/>
</dbReference>
<proteinExistence type="predicted"/>
<evidence type="ECO:0000256" key="3">
    <source>
        <dbReference type="ARBA" id="ARBA00022989"/>
    </source>
</evidence>
<accession>A0A1H0NA30</accession>
<gene>
    <name evidence="6" type="ORF">SAMN04489867_0878</name>
</gene>
<dbReference type="STRING" id="443156.SAMN04489867_0878"/>
<keyword evidence="6" id="KW-0808">Transferase</keyword>
<dbReference type="InterPro" id="IPR007318">
    <property type="entry name" value="Phopholipid_MeTrfase"/>
</dbReference>
<dbReference type="Gene3D" id="1.20.120.1630">
    <property type="match status" value="1"/>
</dbReference>
<organism evidence="6 7">
    <name type="scientific">Pedococcus dokdonensis</name>
    <dbReference type="NCBI Taxonomy" id="443156"/>
    <lineage>
        <taxon>Bacteria</taxon>
        <taxon>Bacillati</taxon>
        <taxon>Actinomycetota</taxon>
        <taxon>Actinomycetes</taxon>
        <taxon>Micrococcales</taxon>
        <taxon>Intrasporangiaceae</taxon>
        <taxon>Pedococcus</taxon>
    </lineage>
</organism>
<dbReference type="Pfam" id="PF04191">
    <property type="entry name" value="PEMT"/>
    <property type="match status" value="1"/>
</dbReference>
<comment type="subcellular location">
    <subcellularLocation>
        <location evidence="1">Endomembrane system</location>
        <topology evidence="1">Multi-pass membrane protein</topology>
    </subcellularLocation>
</comment>